<dbReference type="Gene3D" id="1.20.120.450">
    <property type="entry name" value="dinb family like domain"/>
    <property type="match status" value="1"/>
</dbReference>
<evidence type="ECO:0000256" key="1">
    <source>
        <dbReference type="SAM" id="MobiDB-lite"/>
    </source>
</evidence>
<accession>A0A6N4W902</accession>
<gene>
    <name evidence="3" type="ORF">MANY_37830</name>
</gene>
<reference evidence="3 4" key="1">
    <citation type="journal article" date="2019" name="Emerg. Microbes Infect.">
        <title>Comprehensive subspecies identification of 175 nontuberculous mycobacteria species based on 7547 genomic profiles.</title>
        <authorList>
            <person name="Matsumoto Y."/>
            <person name="Kinjo T."/>
            <person name="Motooka D."/>
            <person name="Nabeya D."/>
            <person name="Jung N."/>
            <person name="Uechi K."/>
            <person name="Horii T."/>
            <person name="Iida T."/>
            <person name="Fujita J."/>
            <person name="Nakamura S."/>
        </authorList>
    </citation>
    <scope>NUCLEOTIDE SEQUENCE [LARGE SCALE GENOMIC DNA]</scope>
    <source>
        <strain evidence="3 4">JCM 30275</strain>
    </source>
</reference>
<dbReference type="Pfam" id="PF11716">
    <property type="entry name" value="MDMPI_N"/>
    <property type="match status" value="1"/>
</dbReference>
<feature type="region of interest" description="Disordered" evidence="1">
    <location>
        <begin position="1"/>
        <end position="22"/>
    </location>
</feature>
<evidence type="ECO:0000259" key="2">
    <source>
        <dbReference type="Pfam" id="PF11716"/>
    </source>
</evidence>
<feature type="domain" description="Mycothiol-dependent maleylpyruvate isomerase metal-binding" evidence="2">
    <location>
        <begin position="37"/>
        <end position="125"/>
    </location>
</feature>
<dbReference type="GO" id="GO:0046872">
    <property type="term" value="F:metal ion binding"/>
    <property type="evidence" value="ECO:0007669"/>
    <property type="project" value="InterPro"/>
</dbReference>
<dbReference type="RefSeq" id="WP_163805602.1">
    <property type="nucleotide sequence ID" value="NZ_AP022620.1"/>
</dbReference>
<dbReference type="InterPro" id="IPR024344">
    <property type="entry name" value="MDMPI_metal-binding"/>
</dbReference>
<proteinExistence type="predicted"/>
<dbReference type="AlphaFoldDB" id="A0A6N4W902"/>
<dbReference type="InterPro" id="IPR034660">
    <property type="entry name" value="DinB/YfiT-like"/>
</dbReference>
<dbReference type="EMBL" id="AP022620">
    <property type="protein sequence ID" value="BBZ78446.1"/>
    <property type="molecule type" value="Genomic_DNA"/>
</dbReference>
<dbReference type="NCBIfam" id="TIGR03083">
    <property type="entry name" value="maleylpyruvate isomerase family mycothiol-dependent enzyme"/>
    <property type="match status" value="1"/>
</dbReference>
<dbReference type="KEGG" id="many:MANY_37830"/>
<name>A0A6N4W902_9MYCO</name>
<evidence type="ECO:0000313" key="3">
    <source>
        <dbReference type="EMBL" id="BBZ78446.1"/>
    </source>
</evidence>
<keyword evidence="4" id="KW-1185">Reference proteome</keyword>
<dbReference type="SUPFAM" id="SSF109854">
    <property type="entry name" value="DinB/YfiT-like putative metalloenzymes"/>
    <property type="match status" value="1"/>
</dbReference>
<sequence>MNFREEQRGDGTCAQHSHKSRLLPTPDATTAYRIVYERLDALLRGRGDVESLPVPACPGWSIRETVAHLVGVAQDVVSLNVEDKAADSWTQAQVERLAGHSLDDLLDQWGHTIDSVASTLAMAPELSAGQLVFDALTHEHDIRAVLSESGSRTGDLTFQVALGFVTTMGDQFIRQGRLPTLELTTPTIGTVQLGPPDSGRGQLALQLSDFEALRSFGGRRSVRQLLALPWRGDPAPVLPAFTKLLPAFTNDGVRPPSRDLFE</sequence>
<dbReference type="InterPro" id="IPR017517">
    <property type="entry name" value="Maleyloyr_isom"/>
</dbReference>
<evidence type="ECO:0000313" key="4">
    <source>
        <dbReference type="Proteomes" id="UP000467249"/>
    </source>
</evidence>
<dbReference type="Proteomes" id="UP000467249">
    <property type="component" value="Chromosome"/>
</dbReference>
<organism evidence="3 4">
    <name type="scientific">Mycolicibacterium anyangense</name>
    <dbReference type="NCBI Taxonomy" id="1431246"/>
    <lineage>
        <taxon>Bacteria</taxon>
        <taxon>Bacillati</taxon>
        <taxon>Actinomycetota</taxon>
        <taxon>Actinomycetes</taxon>
        <taxon>Mycobacteriales</taxon>
        <taxon>Mycobacteriaceae</taxon>
        <taxon>Mycolicibacterium</taxon>
    </lineage>
</organism>
<protein>
    <recommendedName>
        <fullName evidence="2">Mycothiol-dependent maleylpyruvate isomerase metal-binding domain-containing protein</fullName>
    </recommendedName>
</protein>